<evidence type="ECO:0000313" key="2">
    <source>
        <dbReference type="EMBL" id="CAK8689283.1"/>
    </source>
</evidence>
<feature type="transmembrane region" description="Helical" evidence="1">
    <location>
        <begin position="61"/>
        <end position="84"/>
    </location>
</feature>
<dbReference type="EMBL" id="CAWYQH010000108">
    <property type="protein sequence ID" value="CAK8689283.1"/>
    <property type="molecule type" value="Genomic_DNA"/>
</dbReference>
<accession>A0ABP0GE99</accession>
<comment type="caution">
    <text evidence="2">The sequence shown here is derived from an EMBL/GenBank/DDBJ whole genome shotgun (WGS) entry which is preliminary data.</text>
</comment>
<keyword evidence="1" id="KW-0472">Membrane</keyword>
<keyword evidence="1" id="KW-1133">Transmembrane helix</keyword>
<evidence type="ECO:0000313" key="3">
    <source>
        <dbReference type="Proteomes" id="UP001642483"/>
    </source>
</evidence>
<evidence type="ECO:0000256" key="1">
    <source>
        <dbReference type="SAM" id="Phobius"/>
    </source>
</evidence>
<reference evidence="2 3" key="1">
    <citation type="submission" date="2024-02" db="EMBL/GenBank/DDBJ databases">
        <authorList>
            <person name="Daric V."/>
            <person name="Darras S."/>
        </authorList>
    </citation>
    <scope>NUCLEOTIDE SEQUENCE [LARGE SCALE GENOMIC DNA]</scope>
</reference>
<keyword evidence="3" id="KW-1185">Reference proteome</keyword>
<name>A0ABP0GE99_CLALP</name>
<dbReference type="Proteomes" id="UP001642483">
    <property type="component" value="Unassembled WGS sequence"/>
</dbReference>
<sequence>MKLISNATSSVTVLETGEEAMYIGTTPADELFEEEEFINVNLKEEVLNPTESSPEVPGWNIGPLSVIIAVACVILFCVGLSFFINRRDPGRRILPNFRLKLKCCHRVRSQPQLDEGLIQAEQF</sequence>
<organism evidence="2 3">
    <name type="scientific">Clavelina lepadiformis</name>
    <name type="common">Light-bulb sea squirt</name>
    <name type="synonym">Ascidia lepadiformis</name>
    <dbReference type="NCBI Taxonomy" id="159417"/>
    <lineage>
        <taxon>Eukaryota</taxon>
        <taxon>Metazoa</taxon>
        <taxon>Chordata</taxon>
        <taxon>Tunicata</taxon>
        <taxon>Ascidiacea</taxon>
        <taxon>Aplousobranchia</taxon>
        <taxon>Clavelinidae</taxon>
        <taxon>Clavelina</taxon>
    </lineage>
</organism>
<protein>
    <submittedName>
        <fullName evidence="2">Uncharacterized protein</fullName>
    </submittedName>
</protein>
<gene>
    <name evidence="2" type="ORF">CVLEPA_LOCUS21310</name>
</gene>
<keyword evidence="1" id="KW-0812">Transmembrane</keyword>
<proteinExistence type="predicted"/>